<dbReference type="OMA" id="VWWGIFI"/>
<dbReference type="PANTHER" id="PTHR32251:SF17">
    <property type="entry name" value="STEROID 5-ALPHA REDUCTASE C-TERMINAL DOMAIN-CONTAINING PROTEIN"/>
    <property type="match status" value="1"/>
</dbReference>
<dbReference type="PANTHER" id="PTHR32251">
    <property type="entry name" value="3-OXO-5-ALPHA-STEROID 4-DEHYDROGENASE"/>
    <property type="match status" value="1"/>
</dbReference>
<proteinExistence type="predicted"/>
<evidence type="ECO:0000313" key="2">
    <source>
        <dbReference type="EMBL" id="OLP84657.1"/>
    </source>
</evidence>
<accession>A0A1Q9CP62</accession>
<dbReference type="Gene3D" id="1.20.120.1630">
    <property type="match status" value="1"/>
</dbReference>
<keyword evidence="1" id="KW-1133">Transmembrane helix</keyword>
<dbReference type="Proteomes" id="UP000186817">
    <property type="component" value="Unassembled WGS sequence"/>
</dbReference>
<comment type="caution">
    <text evidence="2">The sequence shown here is derived from an EMBL/GenBank/DDBJ whole genome shotgun (WGS) entry which is preliminary data.</text>
</comment>
<reference evidence="2 3" key="1">
    <citation type="submission" date="2016-02" db="EMBL/GenBank/DDBJ databases">
        <title>Genome analysis of coral dinoflagellate symbionts highlights evolutionary adaptations to a symbiotic lifestyle.</title>
        <authorList>
            <person name="Aranda M."/>
            <person name="Li Y."/>
            <person name="Liew Y.J."/>
            <person name="Baumgarten S."/>
            <person name="Simakov O."/>
            <person name="Wilson M."/>
            <person name="Piel J."/>
            <person name="Ashoor H."/>
            <person name="Bougouffa S."/>
            <person name="Bajic V.B."/>
            <person name="Ryu T."/>
            <person name="Ravasi T."/>
            <person name="Bayer T."/>
            <person name="Micklem G."/>
            <person name="Kim H."/>
            <person name="Bhak J."/>
            <person name="Lajeunesse T.C."/>
            <person name="Voolstra C.R."/>
        </authorList>
    </citation>
    <scope>NUCLEOTIDE SEQUENCE [LARGE SCALE GENOMIC DNA]</scope>
    <source>
        <strain evidence="2 3">CCMP2467</strain>
    </source>
</reference>
<dbReference type="AlphaFoldDB" id="A0A1Q9CP62"/>
<organism evidence="2 3">
    <name type="scientific">Symbiodinium microadriaticum</name>
    <name type="common">Dinoflagellate</name>
    <name type="synonym">Zooxanthella microadriatica</name>
    <dbReference type="NCBI Taxonomy" id="2951"/>
    <lineage>
        <taxon>Eukaryota</taxon>
        <taxon>Sar</taxon>
        <taxon>Alveolata</taxon>
        <taxon>Dinophyceae</taxon>
        <taxon>Suessiales</taxon>
        <taxon>Symbiodiniaceae</taxon>
        <taxon>Symbiodinium</taxon>
    </lineage>
</organism>
<dbReference type="PROSITE" id="PS50244">
    <property type="entry name" value="S5A_REDUCTASE"/>
    <property type="match status" value="1"/>
</dbReference>
<dbReference type="EMBL" id="LSRX01001025">
    <property type="protein sequence ID" value="OLP84657.1"/>
    <property type="molecule type" value="Genomic_DNA"/>
</dbReference>
<evidence type="ECO:0000256" key="1">
    <source>
        <dbReference type="SAM" id="Phobius"/>
    </source>
</evidence>
<name>A0A1Q9CP62_SYMMI</name>
<protein>
    <submittedName>
        <fullName evidence="2">Uncharacterized protein</fullName>
    </submittedName>
</protein>
<feature type="transmembrane region" description="Helical" evidence="1">
    <location>
        <begin position="86"/>
        <end position="105"/>
    </location>
</feature>
<keyword evidence="3" id="KW-1185">Reference proteome</keyword>
<keyword evidence="1" id="KW-0472">Membrane</keyword>
<feature type="transmembrane region" description="Helical" evidence="1">
    <location>
        <begin position="125"/>
        <end position="144"/>
    </location>
</feature>
<keyword evidence="1" id="KW-0812">Transmembrane</keyword>
<gene>
    <name evidence="2" type="ORF">AK812_SmicGene34436</name>
</gene>
<evidence type="ECO:0000313" key="3">
    <source>
        <dbReference type="Proteomes" id="UP000186817"/>
    </source>
</evidence>
<dbReference type="Pfam" id="PF06966">
    <property type="entry name" value="DUF1295"/>
    <property type="match status" value="1"/>
</dbReference>
<sequence length="295" mass="33277">MIGRPFSSLSSLLARRAASRMGTPMSSLGPLGQVAAVDMSVQFACFAVAAALQTEKFYDISASLTYVLCVLLSFRAGGRSTRCKVNSGLVIAWALRLGSFLLWRVVHDGGDSRFEKVKMHPSKFFVFWAVQAVWILLTALPVYLSNSKPNTEAELEEGLQRRGKEKVCWRDILGWSLWGAGFTVQVVADVQKRLFQADPRNKGLWIQTGLWKLAQHPNYFGEICMWWGLFLSCSTTLRGWELLSVASPCFVAFLLLRVSGVPLLRKAGLKRWGHLQEYQDYLKRTRLLVPLPRRF</sequence>
<dbReference type="OrthoDB" id="67965at2759"/>
<dbReference type="InterPro" id="IPR010721">
    <property type="entry name" value="UstE-like"/>
</dbReference>
<dbReference type="GO" id="GO:0016020">
    <property type="term" value="C:membrane"/>
    <property type="evidence" value="ECO:0007669"/>
    <property type="project" value="TreeGrafter"/>
</dbReference>